<gene>
    <name evidence="1" type="ORF">Poli38472_009706</name>
</gene>
<reference evidence="1" key="1">
    <citation type="submission" date="2019-03" db="EMBL/GenBank/DDBJ databases">
        <title>Long read genome sequence of the mycoparasitic Pythium oligandrum ATCC 38472 isolated from sugarbeet rhizosphere.</title>
        <authorList>
            <person name="Gaulin E."/>
        </authorList>
    </citation>
    <scope>NUCLEOTIDE SEQUENCE</scope>
    <source>
        <strain evidence="1">ATCC 38472_TT</strain>
    </source>
</reference>
<organism evidence="1 2">
    <name type="scientific">Pythium oligandrum</name>
    <name type="common">Mycoparasitic fungus</name>
    <dbReference type="NCBI Taxonomy" id="41045"/>
    <lineage>
        <taxon>Eukaryota</taxon>
        <taxon>Sar</taxon>
        <taxon>Stramenopiles</taxon>
        <taxon>Oomycota</taxon>
        <taxon>Peronosporomycetes</taxon>
        <taxon>Pythiales</taxon>
        <taxon>Pythiaceae</taxon>
        <taxon>Pythium</taxon>
    </lineage>
</organism>
<dbReference type="AlphaFoldDB" id="A0A8K1CGR4"/>
<keyword evidence="2" id="KW-1185">Reference proteome</keyword>
<comment type="caution">
    <text evidence="1">The sequence shown here is derived from an EMBL/GenBank/DDBJ whole genome shotgun (WGS) entry which is preliminary data.</text>
</comment>
<sequence length="729" mass="81377">MPVTSEGGDMERSAKLNQIEETLRYLDMPLKQLEDDAIAQDRLRKVLDSVHGVDTQLLQKIHGVYINWLHSADGKLTSDALWVQLVRFAVLLETHPHGEQLRSSATQDLLASTLAPASVPSKTTFCDHSRQQAFVIQLFDAVFGIESTRAMTKRLGVLIDYVRRAMKDYEFVFLRHVAEELMRHVHATRPKLPAASMVKELTQFVNGLPPRQWEKQASELSIAVLLLTAVGSDNSNVQKTLSRVCDYVASGISSQEALPHVHSHLAILASCLEPFASSHTTTPSCSVLQLFLCYRTMNLVFASPKLLVSEEESKRRWSNLHTSVQIAARTDPTTRSTILAMIEAYATEVTSAFQRQMDWYSALLSEFKEKSGGDSKPVLRPSLLALQDSLPAPSVFPVRAYLAVAYDVLLRTCNALSEIDSAVLLRCFSVMTKLEFARELLANPAHNAQMVDLTMQVESLVDTAPNSTLSTLSHLVLAPTVNQELSPALDVVSGWTTLTVGLLFQRKLRVILFQASETIRQDVLAVVFAGLGHGLEPLDEFANRFLLFCVSSLTTFLSIYSVFPHYLQVTLIQFPDDIGNDRVANVLGTIFGALYYTQDEESESRRQQMIVWGMRQIRTRTIELLSVKKEEHDASTRASGLYLTELFLEIVKLAPLVLLPTVAREMETLVEATASDSELLKQVKHRVLEAISQNCEAEKRAWFAAWFLELDAQYPVVSTVSESPPTSRL</sequence>
<evidence type="ECO:0000313" key="2">
    <source>
        <dbReference type="Proteomes" id="UP000794436"/>
    </source>
</evidence>
<name>A0A8K1CGR4_PYTOL</name>
<proteinExistence type="predicted"/>
<dbReference type="OrthoDB" id="101101at2759"/>
<accession>A0A8K1CGR4</accession>
<evidence type="ECO:0000313" key="1">
    <source>
        <dbReference type="EMBL" id="TMW62213.1"/>
    </source>
</evidence>
<protein>
    <submittedName>
        <fullName evidence="1">Uncharacterized protein</fullName>
    </submittedName>
</protein>
<dbReference type="EMBL" id="SPLM01000074">
    <property type="protein sequence ID" value="TMW62213.1"/>
    <property type="molecule type" value="Genomic_DNA"/>
</dbReference>
<dbReference type="Proteomes" id="UP000794436">
    <property type="component" value="Unassembled WGS sequence"/>
</dbReference>